<organism evidence="2 3">
    <name type="scientific">Clostridium diolis</name>
    <dbReference type="NCBI Taxonomy" id="223919"/>
    <lineage>
        <taxon>Bacteria</taxon>
        <taxon>Bacillati</taxon>
        <taxon>Bacillota</taxon>
        <taxon>Clostridia</taxon>
        <taxon>Eubacteriales</taxon>
        <taxon>Clostridiaceae</taxon>
        <taxon>Clostridium</taxon>
    </lineage>
</organism>
<reference evidence="2 3" key="1">
    <citation type="submission" date="2019-06" db="EMBL/GenBank/DDBJ databases">
        <title>Draft genome sequence of Clostridium diolis DSM 15410.</title>
        <authorList>
            <person name="Kobayashi H."/>
            <person name="Tanizawa Y."/>
            <person name="Tohno M."/>
        </authorList>
    </citation>
    <scope>NUCLEOTIDE SEQUENCE [LARGE SCALE GENOMIC DNA]</scope>
    <source>
        <strain evidence="2 3">DSM 15410</strain>
    </source>
</reference>
<proteinExistence type="predicted"/>
<keyword evidence="3" id="KW-1185">Reference proteome</keyword>
<dbReference type="PROSITE" id="PS50943">
    <property type="entry name" value="HTH_CROC1"/>
    <property type="match status" value="1"/>
</dbReference>
<dbReference type="AlphaFoldDB" id="A0AAV3W1W1"/>
<gene>
    <name evidence="2" type="ORF">CDIOL_29030</name>
</gene>
<dbReference type="InterPro" id="IPR010982">
    <property type="entry name" value="Lambda_DNA-bd_dom_sf"/>
</dbReference>
<dbReference type="GO" id="GO:0003677">
    <property type="term" value="F:DNA binding"/>
    <property type="evidence" value="ECO:0007669"/>
    <property type="project" value="InterPro"/>
</dbReference>
<name>A0AAV3W1W1_9CLOT</name>
<evidence type="ECO:0000259" key="1">
    <source>
        <dbReference type="PROSITE" id="PS50943"/>
    </source>
</evidence>
<dbReference type="RefSeq" id="WP_039773822.1">
    <property type="nucleotide sequence ID" value="NZ_BJLA01000010.1"/>
</dbReference>
<evidence type="ECO:0000313" key="2">
    <source>
        <dbReference type="EMBL" id="GEA31980.1"/>
    </source>
</evidence>
<evidence type="ECO:0000313" key="3">
    <source>
        <dbReference type="Proteomes" id="UP000325212"/>
    </source>
</evidence>
<comment type="caution">
    <text evidence="2">The sequence shown here is derived from an EMBL/GenBank/DDBJ whole genome shotgun (WGS) entry which is preliminary data.</text>
</comment>
<sequence>MKEITLQQSLGEFLRAIRERITPEQVGLPSHGRRRTPGLRREEVAQLANVGISWYTSIEQGKDVHPSYQILESLANALSLSEDERRYLFLLSKSDEMEESKIYKEISTGLERTVFALEPNPAYIMDKYWDVLLWNRAAEFLFKFPSYSTSIDSKPNILHQFLFDPFKKEINSDWEERAKIMIARFRADCARYPQDARLNEMIEKFKQESEFFSKWWPRYEVKTVTDCHKLWNHPEIGDLEFEHVNLQVSNCPDFKLMIYTASPSTLEKLKQKIYSIK</sequence>
<dbReference type="Gene3D" id="3.30.450.180">
    <property type="match status" value="1"/>
</dbReference>
<accession>A0AAV3W1W1</accession>
<dbReference type="CDD" id="cd00093">
    <property type="entry name" value="HTH_XRE"/>
    <property type="match status" value="1"/>
</dbReference>
<dbReference type="InterPro" id="IPR041413">
    <property type="entry name" value="MLTR_LBD"/>
</dbReference>
<dbReference type="PANTHER" id="PTHR35010">
    <property type="entry name" value="BLL4672 PROTEIN-RELATED"/>
    <property type="match status" value="1"/>
</dbReference>
<dbReference type="SMART" id="SM00530">
    <property type="entry name" value="HTH_XRE"/>
    <property type="match status" value="1"/>
</dbReference>
<dbReference type="Pfam" id="PF17765">
    <property type="entry name" value="MLTR_LBD"/>
    <property type="match status" value="1"/>
</dbReference>
<dbReference type="Pfam" id="PF13560">
    <property type="entry name" value="HTH_31"/>
    <property type="match status" value="1"/>
</dbReference>
<dbReference type="Gene3D" id="1.10.260.40">
    <property type="entry name" value="lambda repressor-like DNA-binding domains"/>
    <property type="match status" value="1"/>
</dbReference>
<protein>
    <submittedName>
        <fullName evidence="2">Transcriptional regulator</fullName>
    </submittedName>
</protein>
<feature type="domain" description="HTH cro/C1-type" evidence="1">
    <location>
        <begin position="38"/>
        <end position="85"/>
    </location>
</feature>
<dbReference type="EMBL" id="BJLA01000010">
    <property type="protein sequence ID" value="GEA31980.1"/>
    <property type="molecule type" value="Genomic_DNA"/>
</dbReference>
<dbReference type="Proteomes" id="UP000325212">
    <property type="component" value="Unassembled WGS sequence"/>
</dbReference>
<dbReference type="InterPro" id="IPR001387">
    <property type="entry name" value="Cro/C1-type_HTH"/>
</dbReference>
<dbReference type="SUPFAM" id="SSF47413">
    <property type="entry name" value="lambda repressor-like DNA-binding domains"/>
    <property type="match status" value="1"/>
</dbReference>